<reference evidence="1 2" key="1">
    <citation type="submission" date="2017-04" db="EMBL/GenBank/DDBJ databases">
        <authorList>
            <person name="Afonso C.L."/>
            <person name="Miller P.J."/>
            <person name="Scott M.A."/>
            <person name="Spackman E."/>
            <person name="Goraichik I."/>
            <person name="Dimitrov K.M."/>
            <person name="Suarez D.L."/>
            <person name="Swayne D.E."/>
        </authorList>
    </citation>
    <scope>NUCLEOTIDE SEQUENCE [LARGE SCALE GENOMIC DNA]</scope>
    <source>
        <strain evidence="1 2">KR-140</strain>
    </source>
</reference>
<proteinExistence type="predicted"/>
<evidence type="ECO:0000313" key="2">
    <source>
        <dbReference type="Proteomes" id="UP000192582"/>
    </source>
</evidence>
<accession>A0A1W1UAF4</accession>
<name>A0A1W1UAF4_9DEIO</name>
<dbReference type="PANTHER" id="PTHR38075">
    <property type="entry name" value="DUF4139 DOMAIN-CONTAINING PROTEIN"/>
    <property type="match status" value="1"/>
</dbReference>
<keyword evidence="2" id="KW-1185">Reference proteome</keyword>
<dbReference type="Proteomes" id="UP000192582">
    <property type="component" value="Unassembled WGS sequence"/>
</dbReference>
<dbReference type="AlphaFoldDB" id="A0A1W1UAF4"/>
<evidence type="ECO:0008006" key="3">
    <source>
        <dbReference type="Google" id="ProtNLM"/>
    </source>
</evidence>
<evidence type="ECO:0000313" key="1">
    <source>
        <dbReference type="EMBL" id="SMB78049.1"/>
    </source>
</evidence>
<dbReference type="OrthoDB" id="63712at2"/>
<gene>
    <name evidence="1" type="ORF">SAMN00790413_06468</name>
</gene>
<sequence length="418" mass="46147">MTKSLPPGVALRLYPSFAEVRLRVESAEPRLTFTFPPEAWRRVIPQSLALVGLSPASMTLTPQQTGLSLLEGRKVWWRSPEGRQEVTLIRAEDLLVQDQEGAYFNVQKQHLLFPEPPPLSQSDAMTATFELHEPGQGLISYLTQSLSWKALYTLEVNATGNAELTAYAELENASDQPLVPDEVKLLAGQVELSGGRRRMDFSRGILGMVGTAQLARSLPELEEAGEVAGLYSFGLKHPPVLPARSTVTVPFQPVSLQSFQAAVTLLNTFGTYAQHKGVGLREYTLTAGQPLLGAQVMVREQGYTVGQSSWQETAAGESVTFTLGRDPDVTYTRTATFLDEPEADPAIKKRKATYRVTYSFRNAKSRSVQLRLHERISEAPLALEGEVTWSDGELIFEQVLQPGEIRDMTYQVTIPVEG</sequence>
<dbReference type="EMBL" id="FWWU01000002">
    <property type="protein sequence ID" value="SMB78049.1"/>
    <property type="molecule type" value="Genomic_DNA"/>
</dbReference>
<protein>
    <recommendedName>
        <fullName evidence="3">DUF4139 domain-containing protein</fullName>
    </recommendedName>
</protein>
<dbReference type="RefSeq" id="WP_084045078.1">
    <property type="nucleotide sequence ID" value="NZ_FWWU01000002.1"/>
</dbReference>
<dbReference type="PANTHER" id="PTHR38075:SF1">
    <property type="entry name" value="DUF4139 DOMAIN-CONTAINING PROTEIN"/>
    <property type="match status" value="1"/>
</dbReference>
<organism evidence="1 2">
    <name type="scientific">Deinococcus hopiensis KR-140</name>
    <dbReference type="NCBI Taxonomy" id="695939"/>
    <lineage>
        <taxon>Bacteria</taxon>
        <taxon>Thermotogati</taxon>
        <taxon>Deinococcota</taxon>
        <taxon>Deinococci</taxon>
        <taxon>Deinococcales</taxon>
        <taxon>Deinococcaceae</taxon>
        <taxon>Deinococcus</taxon>
    </lineage>
</organism>